<feature type="domain" description="DUF7330" evidence="3">
    <location>
        <begin position="315"/>
        <end position="433"/>
    </location>
</feature>
<organism evidence="4 5">
    <name type="scientific">Armillaria ostoyae</name>
    <name type="common">Armillaria root rot fungus</name>
    <dbReference type="NCBI Taxonomy" id="47428"/>
    <lineage>
        <taxon>Eukaryota</taxon>
        <taxon>Fungi</taxon>
        <taxon>Dikarya</taxon>
        <taxon>Basidiomycota</taxon>
        <taxon>Agaricomycotina</taxon>
        <taxon>Agaricomycetes</taxon>
        <taxon>Agaricomycetidae</taxon>
        <taxon>Agaricales</taxon>
        <taxon>Marasmiineae</taxon>
        <taxon>Physalacriaceae</taxon>
        <taxon>Armillaria</taxon>
    </lineage>
</organism>
<evidence type="ECO:0000256" key="2">
    <source>
        <dbReference type="SAM" id="Phobius"/>
    </source>
</evidence>
<feature type="region of interest" description="Disordered" evidence="1">
    <location>
        <begin position="1"/>
        <end position="26"/>
    </location>
</feature>
<dbReference type="AlphaFoldDB" id="A0A284QNZ5"/>
<reference evidence="5" key="1">
    <citation type="journal article" date="2017" name="Nat. Ecol. Evol.">
        <title>Genome expansion and lineage-specific genetic innovations in the forest pathogenic fungi Armillaria.</title>
        <authorList>
            <person name="Sipos G."/>
            <person name="Prasanna A.N."/>
            <person name="Walter M.C."/>
            <person name="O'Connor E."/>
            <person name="Balint B."/>
            <person name="Krizsan K."/>
            <person name="Kiss B."/>
            <person name="Hess J."/>
            <person name="Varga T."/>
            <person name="Slot J."/>
            <person name="Riley R."/>
            <person name="Boka B."/>
            <person name="Rigling D."/>
            <person name="Barry K."/>
            <person name="Lee J."/>
            <person name="Mihaltcheva S."/>
            <person name="LaButti K."/>
            <person name="Lipzen A."/>
            <person name="Waldron R."/>
            <person name="Moloney N.M."/>
            <person name="Sperisen C."/>
            <person name="Kredics L."/>
            <person name="Vagvoelgyi C."/>
            <person name="Patrignani A."/>
            <person name="Fitzpatrick D."/>
            <person name="Nagy I."/>
            <person name="Doyle S."/>
            <person name="Anderson J.B."/>
            <person name="Grigoriev I.V."/>
            <person name="Gueldener U."/>
            <person name="Muensterkoetter M."/>
            <person name="Nagy L.G."/>
        </authorList>
    </citation>
    <scope>NUCLEOTIDE SEQUENCE [LARGE SCALE GENOMIC DNA]</scope>
    <source>
        <strain evidence="5">C18/9</strain>
    </source>
</reference>
<dbReference type="STRING" id="47428.A0A284QNZ5"/>
<dbReference type="OMA" id="DYARICL"/>
<evidence type="ECO:0000256" key="1">
    <source>
        <dbReference type="SAM" id="MobiDB-lite"/>
    </source>
</evidence>
<evidence type="ECO:0000259" key="3">
    <source>
        <dbReference type="Pfam" id="PF24016"/>
    </source>
</evidence>
<keyword evidence="2" id="KW-0812">Transmembrane</keyword>
<keyword evidence="2" id="KW-0472">Membrane</keyword>
<accession>A0A284QNZ5</accession>
<keyword evidence="2" id="KW-1133">Transmembrane helix</keyword>
<dbReference type="EMBL" id="FUEG01000001">
    <property type="protein sequence ID" value="SJK98168.1"/>
    <property type="molecule type" value="Genomic_DNA"/>
</dbReference>
<name>A0A284QNZ5_ARMOS</name>
<protein>
    <recommendedName>
        <fullName evidence="3">DUF7330 domain-containing protein</fullName>
    </recommendedName>
</protein>
<evidence type="ECO:0000313" key="5">
    <source>
        <dbReference type="Proteomes" id="UP000219338"/>
    </source>
</evidence>
<sequence length="491" mass="53816">MIIADDTPESPAKTVPSNLPLQYSTPPPAYGSTSLYFPRRVDPAPPRTLYLRQPEPPCRRSPTKRFFKAFCVAILIWFLLTMFTSSIVDAGGFHRRGGGYLQDFPDSDFPIPRGYTVRECIRGPGWTSTGSGGGFPAVGQRYSAHTSFDLPLNSETLFLLSQGSLSSGTVNVVTSSTLKDVVRVDVAIQYYRQKVLDYARICLLQRQEGENGVGVFTPRWFNNPTYQDRPHFDITITIPEPSSTSASNIKNFETDVPNFSQSLQDLESRVHFGKISLKGSNMPIQAESLEFDYGKIVTSNAPIQINSLDAVGADVHTSNAPIQGSFAASDSLVLKTSNAPIRVDVDLGDMDATKSTLELTTSNNIIKAGIKLFSPSSDVSAHTSNGPLQIKVLESPVDSKVKLDARTSNADAEVWLPPTYEGTYSLSTSHMQPSLRVGEMSDPAGRGRRRMVKQNTVRRGETVGEVYWDEHNRGRGTVLVRSSNGPLSLKL</sequence>
<keyword evidence="5" id="KW-1185">Reference proteome</keyword>
<gene>
    <name evidence="4" type="ORF">ARMOST_01429</name>
</gene>
<dbReference type="Pfam" id="PF24016">
    <property type="entry name" value="DUF7330"/>
    <property type="match status" value="1"/>
</dbReference>
<feature type="compositionally biased region" description="Polar residues" evidence="1">
    <location>
        <begin position="15"/>
        <end position="24"/>
    </location>
</feature>
<dbReference type="Proteomes" id="UP000219338">
    <property type="component" value="Unassembled WGS sequence"/>
</dbReference>
<feature type="transmembrane region" description="Helical" evidence="2">
    <location>
        <begin position="69"/>
        <end position="88"/>
    </location>
</feature>
<dbReference type="InterPro" id="IPR055754">
    <property type="entry name" value="DUF7330"/>
</dbReference>
<evidence type="ECO:0000313" key="4">
    <source>
        <dbReference type="EMBL" id="SJK98168.1"/>
    </source>
</evidence>
<dbReference type="OrthoDB" id="5570013at2759"/>
<proteinExistence type="predicted"/>